<comment type="caution">
    <text evidence="2">The sequence shown here is derived from an EMBL/GenBank/DDBJ whole genome shotgun (WGS) entry which is preliminary data.</text>
</comment>
<proteinExistence type="predicted"/>
<evidence type="ECO:0000313" key="2">
    <source>
        <dbReference type="EMBL" id="KAG4413668.1"/>
    </source>
</evidence>
<feature type="compositionally biased region" description="Basic and acidic residues" evidence="1">
    <location>
        <begin position="466"/>
        <end position="533"/>
    </location>
</feature>
<feature type="region of interest" description="Disordered" evidence="1">
    <location>
        <begin position="1"/>
        <end position="35"/>
    </location>
</feature>
<dbReference type="EMBL" id="JAFJYH010000302">
    <property type="protein sequence ID" value="KAG4413668.1"/>
    <property type="molecule type" value="Genomic_DNA"/>
</dbReference>
<accession>A0A8H7W631</accession>
<evidence type="ECO:0000256" key="1">
    <source>
        <dbReference type="SAM" id="MobiDB-lite"/>
    </source>
</evidence>
<feature type="compositionally biased region" description="Basic and acidic residues" evidence="1">
    <location>
        <begin position="1"/>
        <end position="24"/>
    </location>
</feature>
<protein>
    <submittedName>
        <fullName evidence="2">Uncharacterized protein</fullName>
    </submittedName>
</protein>
<feature type="compositionally biased region" description="Polar residues" evidence="1">
    <location>
        <begin position="534"/>
        <end position="543"/>
    </location>
</feature>
<dbReference type="OrthoDB" id="4966at2759"/>
<name>A0A8H7W631_9HELO</name>
<evidence type="ECO:0000313" key="3">
    <source>
        <dbReference type="Proteomes" id="UP000664132"/>
    </source>
</evidence>
<gene>
    <name evidence="2" type="ORF">IFR04_013208</name>
</gene>
<keyword evidence="3" id="KW-1185">Reference proteome</keyword>
<sequence>MDRKDRGEVKAESDSEDAASDKGNHGTIPKDYGPLPWAPKIDEFVMYQFHRAFVTGKTGPAVEEALKAAEEARFKISTKAIAQTGIEPAVDILTRSLKSKNKAAEGEDEETLEGEEYPKRKERDFFARISNSPELVIELVKYIDPKSLLSLYSIHKDVNDIVNGHLTHTMRLCASTLAPSSSRIFAFTLYESLCIPDPAKRPHPTKPNAIRMVPSLRWLQMVVHREKTVRDILACMARQGHRMPAEMNIALKKMWLVMDIATSARRAQVMHSEYFTALDLFNIQMFVVKLDMRFNDPIEGPGEDHLRKLMLGQRGLTPLCKMLKRTAFTDLGEVVRAAVRYDWEVKPEHRQYSIFGIPPEEIGTGHLEGWGKGRVHLYRPDELVVREAVHRRLDLKNHIMGMMLWGYVDPQTGEDTPATEDEMYMSDDGREERPKHPLWQDYEWLQISPKEYEETEELKESNDWRYKQKKKEEAEKRAEEVARTEEAERVAEVMRRVEEANKAKERSGEEMKWSKDMSKEDERKWKEQMRKSEASTGLGSKQTSRSGESESSRRSHQDPKE</sequence>
<feature type="compositionally biased region" description="Basic and acidic residues" evidence="1">
    <location>
        <begin position="547"/>
        <end position="561"/>
    </location>
</feature>
<reference evidence="2" key="1">
    <citation type="submission" date="2021-02" db="EMBL/GenBank/DDBJ databases">
        <title>Genome sequence Cadophora malorum strain M34.</title>
        <authorList>
            <person name="Stefanovic E."/>
            <person name="Vu D."/>
            <person name="Scully C."/>
            <person name="Dijksterhuis J."/>
            <person name="Roader J."/>
            <person name="Houbraken J."/>
        </authorList>
    </citation>
    <scope>NUCLEOTIDE SEQUENCE</scope>
    <source>
        <strain evidence="2">M34</strain>
    </source>
</reference>
<dbReference type="Proteomes" id="UP000664132">
    <property type="component" value="Unassembled WGS sequence"/>
</dbReference>
<dbReference type="AlphaFoldDB" id="A0A8H7W631"/>
<feature type="region of interest" description="Disordered" evidence="1">
    <location>
        <begin position="466"/>
        <end position="561"/>
    </location>
</feature>
<organism evidence="2 3">
    <name type="scientific">Cadophora malorum</name>
    <dbReference type="NCBI Taxonomy" id="108018"/>
    <lineage>
        <taxon>Eukaryota</taxon>
        <taxon>Fungi</taxon>
        <taxon>Dikarya</taxon>
        <taxon>Ascomycota</taxon>
        <taxon>Pezizomycotina</taxon>
        <taxon>Leotiomycetes</taxon>
        <taxon>Helotiales</taxon>
        <taxon>Ploettnerulaceae</taxon>
        <taxon>Cadophora</taxon>
    </lineage>
</organism>